<dbReference type="AlphaFoldDB" id="A0A8J3L240"/>
<proteinExistence type="predicted"/>
<gene>
    <name evidence="1" type="ORF">Cco03nite_19500</name>
</gene>
<accession>A0A8J3L240</accession>
<comment type="caution">
    <text evidence="1">The sequence shown here is derived from an EMBL/GenBank/DDBJ whole genome shotgun (WGS) entry which is preliminary data.</text>
</comment>
<evidence type="ECO:0000313" key="1">
    <source>
        <dbReference type="EMBL" id="GIG05250.1"/>
    </source>
</evidence>
<protein>
    <submittedName>
        <fullName evidence="1">Uncharacterized protein</fullName>
    </submittedName>
</protein>
<organism evidence="1 2">
    <name type="scientific">Catellatospora coxensis</name>
    <dbReference type="NCBI Taxonomy" id="310354"/>
    <lineage>
        <taxon>Bacteria</taxon>
        <taxon>Bacillati</taxon>
        <taxon>Actinomycetota</taxon>
        <taxon>Actinomycetes</taxon>
        <taxon>Micromonosporales</taxon>
        <taxon>Micromonosporaceae</taxon>
        <taxon>Catellatospora</taxon>
    </lineage>
</organism>
<dbReference type="EMBL" id="BONI01000012">
    <property type="protein sequence ID" value="GIG05250.1"/>
    <property type="molecule type" value="Genomic_DNA"/>
</dbReference>
<evidence type="ECO:0000313" key="2">
    <source>
        <dbReference type="Proteomes" id="UP000630887"/>
    </source>
</evidence>
<reference evidence="1 2" key="1">
    <citation type="submission" date="2021-01" db="EMBL/GenBank/DDBJ databases">
        <title>Whole genome shotgun sequence of Catellatospora coxensis NBRC 107359.</title>
        <authorList>
            <person name="Komaki H."/>
            <person name="Tamura T."/>
        </authorList>
    </citation>
    <scope>NUCLEOTIDE SEQUENCE [LARGE SCALE GENOMIC DNA]</scope>
    <source>
        <strain evidence="1 2">NBRC 107359</strain>
    </source>
</reference>
<name>A0A8J3L240_9ACTN</name>
<sequence>MHRMGFEQRVELFDGLTFAAVGTVLEHLAQAALCLAEHLQIAFGGVLAHPVRPRQDSAELAQVVQRRVDKINSRSGVRIEVHPTKVVHLRRAWGVNIVGYEASVTVGDQAGALA</sequence>
<dbReference type="Proteomes" id="UP000630887">
    <property type="component" value="Unassembled WGS sequence"/>
</dbReference>
<keyword evidence="2" id="KW-1185">Reference proteome</keyword>